<gene>
    <name evidence="1" type="ORF">ACFFQ6_17780</name>
</gene>
<protein>
    <submittedName>
        <fullName evidence="1">Uncharacterized protein</fullName>
    </submittedName>
</protein>
<comment type="caution">
    <text evidence="1">The sequence shown here is derived from an EMBL/GenBank/DDBJ whole genome shotgun (WGS) entry which is preliminary data.</text>
</comment>
<dbReference type="EMBL" id="JBHMAS010000049">
    <property type="protein sequence ID" value="MFB9781544.1"/>
    <property type="molecule type" value="Genomic_DNA"/>
</dbReference>
<sequence>MKKTEITPIGCIHRWEVESRHRTSEGMVTYLRCHCGSWQTLLTEWMSGGAASAVAAPIVRSR</sequence>
<reference evidence="1 2" key="1">
    <citation type="submission" date="2024-09" db="EMBL/GenBank/DDBJ databases">
        <authorList>
            <person name="Sun Q."/>
            <person name="Mori K."/>
        </authorList>
    </citation>
    <scope>NUCLEOTIDE SEQUENCE [LARGE SCALE GENOMIC DNA]</scope>
    <source>
        <strain evidence="1 2">JCM 11411</strain>
    </source>
</reference>
<dbReference type="RefSeq" id="WP_296552629.1">
    <property type="nucleotide sequence ID" value="NZ_JBHMAS010000049.1"/>
</dbReference>
<dbReference type="Proteomes" id="UP001589587">
    <property type="component" value="Unassembled WGS sequence"/>
</dbReference>
<accession>A0ABV5XGD8</accession>
<proteinExistence type="predicted"/>
<name>A0ABV5XGD8_9NOCA</name>
<keyword evidence="2" id="KW-1185">Reference proteome</keyword>
<organism evidence="1 2">
    <name type="scientific">Rhodococcus baikonurensis</name>
    <dbReference type="NCBI Taxonomy" id="172041"/>
    <lineage>
        <taxon>Bacteria</taxon>
        <taxon>Bacillati</taxon>
        <taxon>Actinomycetota</taxon>
        <taxon>Actinomycetes</taxon>
        <taxon>Mycobacteriales</taxon>
        <taxon>Nocardiaceae</taxon>
        <taxon>Rhodococcus</taxon>
        <taxon>Rhodococcus erythropolis group</taxon>
    </lineage>
</organism>
<evidence type="ECO:0000313" key="1">
    <source>
        <dbReference type="EMBL" id="MFB9781544.1"/>
    </source>
</evidence>
<evidence type="ECO:0000313" key="2">
    <source>
        <dbReference type="Proteomes" id="UP001589587"/>
    </source>
</evidence>